<evidence type="ECO:0000256" key="5">
    <source>
        <dbReference type="ARBA" id="ARBA00024042"/>
    </source>
</evidence>
<sequence>MTMIANWEDARDKARRRLPKIFFDFIDGAAFSEVTAKANIEDFERWALEQRVLMDVAERDLETVYLGVKRRLPFALAPIGFAGLFAPNAEVDAARAAHAAGMPFCLSNFGIVSLEELRKATDGPLWFQLYVLKDRSLSEKLLVRAENVGVEALCITVDSQVKSVREKDTRNGFRNLTSVTPGLAMRLMTRPKWVYGALRSGPMRINNLAPYPEYGSSALEQAANLGNLIDGAMTWDDVKKFRDRWKGKLIIKGVLSATDASHCADVGADAIIVSNHGGRQLDGARSTISVLPEVVEAVGTRLDVLFDGGIRRGSHAVKAMALGAKGVLLGRSYAYAVAADGQRGVSRLIELLSTEMDVAIGHMGIKSVSELFARRDEVLLKR</sequence>
<dbReference type="GO" id="GO:0010181">
    <property type="term" value="F:FMN binding"/>
    <property type="evidence" value="ECO:0007669"/>
    <property type="project" value="InterPro"/>
</dbReference>
<evidence type="ECO:0000313" key="10">
    <source>
        <dbReference type="Proteomes" id="UP000574931"/>
    </source>
</evidence>
<evidence type="ECO:0000256" key="4">
    <source>
        <dbReference type="ARBA" id="ARBA00023002"/>
    </source>
</evidence>
<keyword evidence="3 7" id="KW-0288">FMN</keyword>
<feature type="binding site" evidence="7">
    <location>
        <position position="276"/>
    </location>
    <ligand>
        <name>glyoxylate</name>
        <dbReference type="ChEBI" id="CHEBI:36655"/>
    </ligand>
</feature>
<feature type="binding site" evidence="7">
    <location>
        <position position="128"/>
    </location>
    <ligand>
        <name>FMN</name>
        <dbReference type="ChEBI" id="CHEBI:58210"/>
    </ligand>
</feature>
<feature type="binding site" evidence="7">
    <location>
        <position position="107"/>
    </location>
    <ligand>
        <name>FMN</name>
        <dbReference type="ChEBI" id="CHEBI:58210"/>
    </ligand>
</feature>
<dbReference type="InterPro" id="IPR008259">
    <property type="entry name" value="FMN_hydac_DH_AS"/>
</dbReference>
<keyword evidence="10" id="KW-1185">Reference proteome</keyword>
<evidence type="ECO:0000256" key="1">
    <source>
        <dbReference type="ARBA" id="ARBA00001917"/>
    </source>
</evidence>
<dbReference type="InterPro" id="IPR013785">
    <property type="entry name" value="Aldolase_TIM"/>
</dbReference>
<evidence type="ECO:0000256" key="6">
    <source>
        <dbReference type="PIRSR" id="PIRSR000138-1"/>
    </source>
</evidence>
<feature type="binding site" evidence="7">
    <location>
        <begin position="78"/>
        <end position="80"/>
    </location>
    <ligand>
        <name>FMN</name>
        <dbReference type="ChEBI" id="CHEBI:58210"/>
    </ligand>
</feature>
<accession>A0A849KV92</accession>
<comment type="similarity">
    <text evidence="5">Belongs to the FMN-dependent alpha-hydroxy acid dehydrogenase family.</text>
</comment>
<dbReference type="GO" id="GO:0005886">
    <property type="term" value="C:plasma membrane"/>
    <property type="evidence" value="ECO:0007669"/>
    <property type="project" value="TreeGrafter"/>
</dbReference>
<organism evidence="9 10">
    <name type="scientific">Ochrobactrum soli</name>
    <dbReference type="NCBI Taxonomy" id="2448455"/>
    <lineage>
        <taxon>Bacteria</taxon>
        <taxon>Pseudomonadati</taxon>
        <taxon>Pseudomonadota</taxon>
        <taxon>Alphaproteobacteria</taxon>
        <taxon>Hyphomicrobiales</taxon>
        <taxon>Brucellaceae</taxon>
        <taxon>Brucella/Ochrobactrum group</taxon>
        <taxon>Ochrobactrum</taxon>
    </lineage>
</organism>
<dbReference type="PANTHER" id="PTHR10578">
    <property type="entry name" value="S -2-HYDROXY-ACID OXIDASE-RELATED"/>
    <property type="match status" value="1"/>
</dbReference>
<evidence type="ECO:0000259" key="8">
    <source>
        <dbReference type="PROSITE" id="PS51349"/>
    </source>
</evidence>
<dbReference type="Proteomes" id="UP000574931">
    <property type="component" value="Unassembled WGS sequence"/>
</dbReference>
<protein>
    <submittedName>
        <fullName evidence="9">Alpha-hydroxy-acid oxidizing protein</fullName>
    </submittedName>
</protein>
<proteinExistence type="inferred from homology"/>
<comment type="caution">
    <text evidence="9">The sequence shown here is derived from an EMBL/GenBank/DDBJ whole genome shotgun (WGS) entry which is preliminary data.</text>
</comment>
<dbReference type="InterPro" id="IPR012133">
    <property type="entry name" value="Alpha-hydoxy_acid_DH_FMN"/>
</dbReference>
<dbReference type="Pfam" id="PF01070">
    <property type="entry name" value="FMN_dh"/>
    <property type="match status" value="1"/>
</dbReference>
<feature type="domain" description="FMN hydroxy acid dehydrogenase" evidence="8">
    <location>
        <begin position="1"/>
        <end position="381"/>
    </location>
</feature>
<gene>
    <name evidence="9" type="ORF">HKX02_21505</name>
</gene>
<evidence type="ECO:0000313" key="9">
    <source>
        <dbReference type="EMBL" id="NNU62819.1"/>
    </source>
</evidence>
<dbReference type="SUPFAM" id="SSF51395">
    <property type="entry name" value="FMN-linked oxidoreductases"/>
    <property type="match status" value="1"/>
</dbReference>
<feature type="binding site" evidence="7">
    <location>
        <begin position="307"/>
        <end position="311"/>
    </location>
    <ligand>
        <name>FMN</name>
        <dbReference type="ChEBI" id="CHEBI:58210"/>
    </ligand>
</feature>
<name>A0A849KV92_9HYPH</name>
<evidence type="ECO:0000256" key="3">
    <source>
        <dbReference type="ARBA" id="ARBA00022643"/>
    </source>
</evidence>
<dbReference type="GO" id="GO:0009060">
    <property type="term" value="P:aerobic respiration"/>
    <property type="evidence" value="ECO:0007669"/>
    <property type="project" value="TreeGrafter"/>
</dbReference>
<dbReference type="EMBL" id="JABFCY010000016">
    <property type="protein sequence ID" value="NNU62819.1"/>
    <property type="molecule type" value="Genomic_DNA"/>
</dbReference>
<dbReference type="Gene3D" id="3.20.20.70">
    <property type="entry name" value="Aldolase class I"/>
    <property type="match status" value="1"/>
</dbReference>
<dbReference type="PROSITE" id="PS00557">
    <property type="entry name" value="FMN_HYDROXY_ACID_DH_1"/>
    <property type="match status" value="1"/>
</dbReference>
<feature type="binding site" evidence="7">
    <location>
        <position position="279"/>
    </location>
    <ligand>
        <name>glyoxylate</name>
        <dbReference type="ChEBI" id="CHEBI:36655"/>
    </ligand>
</feature>
<dbReference type="FunFam" id="3.20.20.70:FF:000029">
    <property type="entry name" value="L-lactate dehydrogenase"/>
    <property type="match status" value="1"/>
</dbReference>
<feature type="binding site" evidence="7">
    <location>
        <position position="156"/>
    </location>
    <ligand>
        <name>FMN</name>
        <dbReference type="ChEBI" id="CHEBI:58210"/>
    </ligand>
</feature>
<feature type="binding site" evidence="7">
    <location>
        <begin position="330"/>
        <end position="331"/>
    </location>
    <ligand>
        <name>FMN</name>
        <dbReference type="ChEBI" id="CHEBI:58210"/>
    </ligand>
</feature>
<feature type="binding site" evidence="7">
    <location>
        <position position="274"/>
    </location>
    <ligand>
        <name>FMN</name>
        <dbReference type="ChEBI" id="CHEBI:58210"/>
    </ligand>
</feature>
<dbReference type="AlphaFoldDB" id="A0A849KV92"/>
<evidence type="ECO:0000256" key="7">
    <source>
        <dbReference type="PIRSR" id="PIRSR000138-2"/>
    </source>
</evidence>
<dbReference type="PIRSF" id="PIRSF000138">
    <property type="entry name" value="Al-hdrx_acd_dh"/>
    <property type="match status" value="1"/>
</dbReference>
<keyword evidence="2 7" id="KW-0285">Flavoprotein</keyword>
<dbReference type="PROSITE" id="PS51349">
    <property type="entry name" value="FMN_HYDROXY_ACID_DH_2"/>
    <property type="match status" value="1"/>
</dbReference>
<dbReference type="GO" id="GO:0004459">
    <property type="term" value="F:L-lactate dehydrogenase (NAD+) activity"/>
    <property type="evidence" value="ECO:0007669"/>
    <property type="project" value="TreeGrafter"/>
</dbReference>
<comment type="cofactor">
    <cofactor evidence="1">
        <name>FMN</name>
        <dbReference type="ChEBI" id="CHEBI:58210"/>
    </cofactor>
</comment>
<feature type="binding site" evidence="7">
    <location>
        <position position="165"/>
    </location>
    <ligand>
        <name>glyoxylate</name>
        <dbReference type="ChEBI" id="CHEBI:36655"/>
    </ligand>
</feature>
<dbReference type="InterPro" id="IPR000262">
    <property type="entry name" value="FMN-dep_DH"/>
</dbReference>
<dbReference type="CDD" id="cd02809">
    <property type="entry name" value="alpha_hydroxyacid_oxid_FMN"/>
    <property type="match status" value="1"/>
</dbReference>
<feature type="active site" description="Proton acceptor" evidence="6">
    <location>
        <position position="276"/>
    </location>
</feature>
<reference evidence="9 10" key="1">
    <citation type="submission" date="2020-05" db="EMBL/GenBank/DDBJ databases">
        <title>Draft Genome Sequence of Ochrobactrum soli Isolated from Stable Fly Gut.</title>
        <authorList>
            <person name="Pileggi M.T."/>
            <person name="Vazhakkala L.J."/>
            <person name="Wong C.N."/>
        </authorList>
    </citation>
    <scope>NUCLEOTIDE SEQUENCE [LARGE SCALE GENOMIC DNA]</scope>
    <source>
        <strain evidence="9 10">MTP-C0764</strain>
    </source>
</reference>
<evidence type="ECO:0000256" key="2">
    <source>
        <dbReference type="ARBA" id="ARBA00022630"/>
    </source>
</evidence>
<dbReference type="PANTHER" id="PTHR10578:SF107">
    <property type="entry name" value="2-HYDROXYACID OXIDASE 1"/>
    <property type="match status" value="1"/>
</dbReference>
<feature type="binding site" evidence="7">
    <location>
        <position position="252"/>
    </location>
    <ligand>
        <name>FMN</name>
        <dbReference type="ChEBI" id="CHEBI:58210"/>
    </ligand>
</feature>
<dbReference type="RefSeq" id="WP_171319137.1">
    <property type="nucleotide sequence ID" value="NZ_JABFCY010000016.1"/>
</dbReference>
<dbReference type="InterPro" id="IPR037396">
    <property type="entry name" value="FMN_HAD"/>
</dbReference>
<keyword evidence="4" id="KW-0560">Oxidoreductase</keyword>
<feature type="binding site" evidence="7">
    <location>
        <position position="130"/>
    </location>
    <ligand>
        <name>FMN</name>
        <dbReference type="ChEBI" id="CHEBI:58210"/>
    </ligand>
</feature>